<dbReference type="RefSeq" id="XP_002290051.1">
    <property type="nucleotide sequence ID" value="XM_002290015.1"/>
</dbReference>
<evidence type="ECO:0000313" key="4">
    <source>
        <dbReference type="EMBL" id="EED91803.1"/>
    </source>
</evidence>
<dbReference type="eggNOG" id="ENOG502T9A6">
    <property type="taxonomic scope" value="Eukaryota"/>
</dbReference>
<keyword evidence="2" id="KW-0472">Membrane</keyword>
<proteinExistence type="predicted"/>
<dbReference type="EMBL" id="CM000642">
    <property type="protein sequence ID" value="EED91803.1"/>
    <property type="molecule type" value="Genomic_DNA"/>
</dbReference>
<dbReference type="GeneID" id="7447257"/>
<evidence type="ECO:0000256" key="3">
    <source>
        <dbReference type="SAM" id="SignalP"/>
    </source>
</evidence>
<accession>B8C1P9</accession>
<evidence type="ECO:0000256" key="1">
    <source>
        <dbReference type="SAM" id="MobiDB-lite"/>
    </source>
</evidence>
<dbReference type="OMA" id="FQYESAM"/>
<feature type="compositionally biased region" description="Basic and acidic residues" evidence="1">
    <location>
        <begin position="314"/>
        <end position="328"/>
    </location>
</feature>
<dbReference type="PaxDb" id="35128-Thaps5009"/>
<evidence type="ECO:0000256" key="2">
    <source>
        <dbReference type="SAM" id="Phobius"/>
    </source>
</evidence>
<name>B8C1P9_THAPS</name>
<dbReference type="HOGENOM" id="CLU_747016_0_0_1"/>
<gene>
    <name evidence="4" type="ORF">THAPSDRAFT_5009</name>
</gene>
<feature type="chain" id="PRO_5002866166" evidence="3">
    <location>
        <begin position="24"/>
        <end position="371"/>
    </location>
</feature>
<evidence type="ECO:0000313" key="5">
    <source>
        <dbReference type="Proteomes" id="UP000001449"/>
    </source>
</evidence>
<sequence>MRSRTSTSLLLSTLIALLPFVHSQQSVQLATSSAKFQLTLSSHPQTFSTHQHFQYESAMSKLFHMELLKWHGEGYDNSHAVVTSVHVERMKEDTVYSSSGSGGAGDGSVSAGEKALMLDSVVSVTFSDVELYGALNRGIEEEGAPDIAAILSKTITSDDVMKALKAAELATDETQVVDLSFAQFEGTINERGIYSTDTSLISTRKNNGTPMFFAGFLMAWLLASIAAVATWIYFKENEIAFMGCLWKERSNRSVRYEGDVDVENATTASGVLGMKGGWHPQAAKDVENTHPNRMTRRPRKSSTSMGTKTNATDDESRMEFSPDSRHSEATAATKPRPLGITSMRKLNSFLTPQKARSERIAKYQMERLTYT</sequence>
<reference evidence="4 5" key="1">
    <citation type="journal article" date="2004" name="Science">
        <title>The genome of the diatom Thalassiosira pseudonana: ecology, evolution, and metabolism.</title>
        <authorList>
            <person name="Armbrust E.V."/>
            <person name="Berges J.A."/>
            <person name="Bowler C."/>
            <person name="Green B.R."/>
            <person name="Martinez D."/>
            <person name="Putnam N.H."/>
            <person name="Zhou S."/>
            <person name="Allen A.E."/>
            <person name="Apt K.E."/>
            <person name="Bechner M."/>
            <person name="Brzezinski M.A."/>
            <person name="Chaal B.K."/>
            <person name="Chiovitti A."/>
            <person name="Davis A.K."/>
            <person name="Demarest M.S."/>
            <person name="Detter J.C."/>
            <person name="Glavina T."/>
            <person name="Goodstein D."/>
            <person name="Hadi M.Z."/>
            <person name="Hellsten U."/>
            <person name="Hildebrand M."/>
            <person name="Jenkins B.D."/>
            <person name="Jurka J."/>
            <person name="Kapitonov V.V."/>
            <person name="Kroger N."/>
            <person name="Lau W.W."/>
            <person name="Lane T.W."/>
            <person name="Larimer F.W."/>
            <person name="Lippmeier J.C."/>
            <person name="Lucas S."/>
            <person name="Medina M."/>
            <person name="Montsant A."/>
            <person name="Obornik M."/>
            <person name="Parker M.S."/>
            <person name="Palenik B."/>
            <person name="Pazour G.J."/>
            <person name="Richardson P.M."/>
            <person name="Rynearson T.A."/>
            <person name="Saito M.A."/>
            <person name="Schwartz D.C."/>
            <person name="Thamatrakoln K."/>
            <person name="Valentin K."/>
            <person name="Vardi A."/>
            <person name="Wilkerson F.P."/>
            <person name="Rokhsar D.S."/>
        </authorList>
    </citation>
    <scope>NUCLEOTIDE SEQUENCE [LARGE SCALE GENOMIC DNA]</scope>
    <source>
        <strain evidence="4 5">CCMP1335</strain>
    </source>
</reference>
<dbReference type="AlphaFoldDB" id="B8C1P9"/>
<keyword evidence="2" id="KW-1133">Transmembrane helix</keyword>
<organism evidence="4 5">
    <name type="scientific">Thalassiosira pseudonana</name>
    <name type="common">Marine diatom</name>
    <name type="synonym">Cyclotella nana</name>
    <dbReference type="NCBI Taxonomy" id="35128"/>
    <lineage>
        <taxon>Eukaryota</taxon>
        <taxon>Sar</taxon>
        <taxon>Stramenopiles</taxon>
        <taxon>Ochrophyta</taxon>
        <taxon>Bacillariophyta</taxon>
        <taxon>Coscinodiscophyceae</taxon>
        <taxon>Thalassiosirophycidae</taxon>
        <taxon>Thalassiosirales</taxon>
        <taxon>Thalassiosiraceae</taxon>
        <taxon>Thalassiosira</taxon>
    </lineage>
</organism>
<feature type="region of interest" description="Disordered" evidence="1">
    <location>
        <begin position="271"/>
        <end position="338"/>
    </location>
</feature>
<keyword evidence="3" id="KW-0732">Signal</keyword>
<keyword evidence="5" id="KW-1185">Reference proteome</keyword>
<protein>
    <submittedName>
        <fullName evidence="4">Uncharacterized protein</fullName>
    </submittedName>
</protein>
<dbReference type="Proteomes" id="UP000001449">
    <property type="component" value="Chromosome 5"/>
</dbReference>
<feature type="transmembrane region" description="Helical" evidence="2">
    <location>
        <begin position="211"/>
        <end position="234"/>
    </location>
</feature>
<dbReference type="InParanoid" id="B8C1P9"/>
<keyword evidence="2" id="KW-0812">Transmembrane</keyword>
<reference evidence="4 5" key="2">
    <citation type="journal article" date="2008" name="Nature">
        <title>The Phaeodactylum genome reveals the evolutionary history of diatom genomes.</title>
        <authorList>
            <person name="Bowler C."/>
            <person name="Allen A.E."/>
            <person name="Badger J.H."/>
            <person name="Grimwood J."/>
            <person name="Jabbari K."/>
            <person name="Kuo A."/>
            <person name="Maheswari U."/>
            <person name="Martens C."/>
            <person name="Maumus F."/>
            <person name="Otillar R.P."/>
            <person name="Rayko E."/>
            <person name="Salamov A."/>
            <person name="Vandepoele K."/>
            <person name="Beszteri B."/>
            <person name="Gruber A."/>
            <person name="Heijde M."/>
            <person name="Katinka M."/>
            <person name="Mock T."/>
            <person name="Valentin K."/>
            <person name="Verret F."/>
            <person name="Berges J.A."/>
            <person name="Brownlee C."/>
            <person name="Cadoret J.P."/>
            <person name="Chiovitti A."/>
            <person name="Choi C.J."/>
            <person name="Coesel S."/>
            <person name="De Martino A."/>
            <person name="Detter J.C."/>
            <person name="Durkin C."/>
            <person name="Falciatore A."/>
            <person name="Fournet J."/>
            <person name="Haruta M."/>
            <person name="Huysman M.J."/>
            <person name="Jenkins B.D."/>
            <person name="Jiroutova K."/>
            <person name="Jorgensen R.E."/>
            <person name="Joubert Y."/>
            <person name="Kaplan A."/>
            <person name="Kroger N."/>
            <person name="Kroth P.G."/>
            <person name="La Roche J."/>
            <person name="Lindquist E."/>
            <person name="Lommer M."/>
            <person name="Martin-Jezequel V."/>
            <person name="Lopez P.J."/>
            <person name="Lucas S."/>
            <person name="Mangogna M."/>
            <person name="McGinnis K."/>
            <person name="Medlin L.K."/>
            <person name="Montsant A."/>
            <person name="Oudot-Le Secq M.P."/>
            <person name="Napoli C."/>
            <person name="Obornik M."/>
            <person name="Parker M.S."/>
            <person name="Petit J.L."/>
            <person name="Porcel B.M."/>
            <person name="Poulsen N."/>
            <person name="Robison M."/>
            <person name="Rychlewski L."/>
            <person name="Rynearson T.A."/>
            <person name="Schmutz J."/>
            <person name="Shapiro H."/>
            <person name="Siaut M."/>
            <person name="Stanley M."/>
            <person name="Sussman M.R."/>
            <person name="Taylor A.R."/>
            <person name="Vardi A."/>
            <person name="von Dassow P."/>
            <person name="Vyverman W."/>
            <person name="Willis A."/>
            <person name="Wyrwicz L.S."/>
            <person name="Rokhsar D.S."/>
            <person name="Weissenbach J."/>
            <person name="Armbrust E.V."/>
            <person name="Green B.R."/>
            <person name="Van de Peer Y."/>
            <person name="Grigoriev I.V."/>
        </authorList>
    </citation>
    <scope>NUCLEOTIDE SEQUENCE [LARGE SCALE GENOMIC DNA]</scope>
    <source>
        <strain evidence="4 5">CCMP1335</strain>
    </source>
</reference>
<dbReference type="KEGG" id="tps:THAPSDRAFT_5009"/>
<feature type="compositionally biased region" description="Polar residues" evidence="1">
    <location>
        <begin position="301"/>
        <end position="310"/>
    </location>
</feature>
<feature type="signal peptide" evidence="3">
    <location>
        <begin position="1"/>
        <end position="23"/>
    </location>
</feature>